<reference evidence="1" key="2">
    <citation type="journal article" date="2021" name="PeerJ">
        <title>Extensive microbial diversity within the chicken gut microbiome revealed by metagenomics and culture.</title>
        <authorList>
            <person name="Gilroy R."/>
            <person name="Ravi A."/>
            <person name="Getino M."/>
            <person name="Pursley I."/>
            <person name="Horton D.L."/>
            <person name="Alikhan N.F."/>
            <person name="Baker D."/>
            <person name="Gharbi K."/>
            <person name="Hall N."/>
            <person name="Watson M."/>
            <person name="Adriaenssens E.M."/>
            <person name="Foster-Nyarko E."/>
            <person name="Jarju S."/>
            <person name="Secka A."/>
            <person name="Antonio M."/>
            <person name="Oren A."/>
            <person name="Chaudhuri R.R."/>
            <person name="La Ragione R."/>
            <person name="Hildebrand F."/>
            <person name="Pallen M.J."/>
        </authorList>
    </citation>
    <scope>NUCLEOTIDE SEQUENCE</scope>
    <source>
        <strain evidence="1">CHK199-13235</strain>
    </source>
</reference>
<dbReference type="AlphaFoldDB" id="A0A9D1JYM2"/>
<evidence type="ECO:0000313" key="2">
    <source>
        <dbReference type="Proteomes" id="UP000824002"/>
    </source>
</evidence>
<dbReference type="Proteomes" id="UP000824002">
    <property type="component" value="Unassembled WGS sequence"/>
</dbReference>
<dbReference type="InterPro" id="IPR009702">
    <property type="entry name" value="DUF1284"/>
</dbReference>
<accession>A0A9D1JYM2</accession>
<dbReference type="Pfam" id="PF06935">
    <property type="entry name" value="DUF1284"/>
    <property type="match status" value="1"/>
</dbReference>
<gene>
    <name evidence="1" type="ORF">IAB51_02715</name>
</gene>
<dbReference type="EMBL" id="DVJP01000022">
    <property type="protein sequence ID" value="HIS75699.1"/>
    <property type="molecule type" value="Genomic_DNA"/>
</dbReference>
<protein>
    <submittedName>
        <fullName evidence="1">DUF1284 domain-containing protein</fullName>
    </submittedName>
</protein>
<organism evidence="1 2">
    <name type="scientific">Candidatus Merdivicinus excrementipullorum</name>
    <dbReference type="NCBI Taxonomy" id="2840867"/>
    <lineage>
        <taxon>Bacteria</taxon>
        <taxon>Bacillati</taxon>
        <taxon>Bacillota</taxon>
        <taxon>Clostridia</taxon>
        <taxon>Eubacteriales</taxon>
        <taxon>Oscillospiraceae</taxon>
        <taxon>Oscillospiraceae incertae sedis</taxon>
        <taxon>Candidatus Merdivicinus</taxon>
    </lineage>
</organism>
<comment type="caution">
    <text evidence="1">The sequence shown here is derived from an EMBL/GenBank/DDBJ whole genome shotgun (WGS) entry which is preliminary data.</text>
</comment>
<name>A0A9D1JYM2_9FIRM</name>
<sequence>MVKKRFELRAHHGMCLAFFEGKGYSKEFTQHMQRISDAMKSNPMLYIIMKEDVICQKCPNLKNGVCETRELVREYDRKVLDLCGIKENTEISWQGFSNLVREKVIAAGKRESICGNCQWTDICKSKEPV</sequence>
<evidence type="ECO:0000313" key="1">
    <source>
        <dbReference type="EMBL" id="HIS75699.1"/>
    </source>
</evidence>
<reference evidence="1" key="1">
    <citation type="submission" date="2020-10" db="EMBL/GenBank/DDBJ databases">
        <authorList>
            <person name="Gilroy R."/>
        </authorList>
    </citation>
    <scope>NUCLEOTIDE SEQUENCE</scope>
    <source>
        <strain evidence="1">CHK199-13235</strain>
    </source>
</reference>
<proteinExistence type="predicted"/>